<dbReference type="AlphaFoldDB" id="A0A443Z542"/>
<evidence type="ECO:0000313" key="3">
    <source>
        <dbReference type="EMBL" id="RWU11744.1"/>
    </source>
</evidence>
<comment type="caution">
    <text evidence="3">The sequence shown here is derived from an EMBL/GenBank/DDBJ whole genome shotgun (WGS) entry which is preliminary data.</text>
</comment>
<dbReference type="EMBL" id="RSFE01000003">
    <property type="protein sequence ID" value="RWU11744.1"/>
    <property type="molecule type" value="Genomic_DNA"/>
</dbReference>
<evidence type="ECO:0000313" key="4">
    <source>
        <dbReference type="Proteomes" id="UP000288789"/>
    </source>
</evidence>
<feature type="transmembrane region" description="Helical" evidence="2">
    <location>
        <begin position="53"/>
        <end position="75"/>
    </location>
</feature>
<keyword evidence="1" id="KW-0175">Coiled coil</keyword>
<feature type="coiled-coil region" evidence="1">
    <location>
        <begin position="111"/>
        <end position="138"/>
    </location>
</feature>
<name>A0A443Z542_9GAMM</name>
<protein>
    <submittedName>
        <fullName evidence="3">Uncharacterized protein</fullName>
    </submittedName>
</protein>
<sequence length="176" mass="20116">MTVSKSSSSKLDELISDVADKHAEITPNKDLWRGIEASISRSQVKVPIGRNRWLGWLSATAATVLVMTGVMLSAMHQNNTPIPNHQGIDLLTMLTEQHQQQRQVLLTSFNNAGYQQSVNELENELQQLRDAATKITAQLRLEPDNAELWQFLQWIHQQELDLLRTMYQQPRTMQRA</sequence>
<dbReference type="RefSeq" id="WP_128352029.1">
    <property type="nucleotide sequence ID" value="NZ_RSFE01000003.1"/>
</dbReference>
<gene>
    <name evidence="3" type="ORF">EGC76_05660</name>
</gene>
<keyword evidence="2" id="KW-1133">Transmembrane helix</keyword>
<dbReference type="OrthoDB" id="6227277at2"/>
<evidence type="ECO:0000256" key="2">
    <source>
        <dbReference type="SAM" id="Phobius"/>
    </source>
</evidence>
<organism evidence="3 4">
    <name type="scientific">Pseudidiomarina gelatinasegens</name>
    <dbReference type="NCBI Taxonomy" id="2487740"/>
    <lineage>
        <taxon>Bacteria</taxon>
        <taxon>Pseudomonadati</taxon>
        <taxon>Pseudomonadota</taxon>
        <taxon>Gammaproteobacteria</taxon>
        <taxon>Alteromonadales</taxon>
        <taxon>Idiomarinaceae</taxon>
        <taxon>Pseudidiomarina</taxon>
    </lineage>
</organism>
<accession>A0A443Z542</accession>
<dbReference type="Proteomes" id="UP000288789">
    <property type="component" value="Unassembled WGS sequence"/>
</dbReference>
<reference evidence="3 4" key="1">
    <citation type="submission" date="2018-12" db="EMBL/GenBank/DDBJ databases">
        <authorList>
            <person name="Li A."/>
            <person name="Zhang M."/>
            <person name="Zhu H."/>
        </authorList>
    </citation>
    <scope>NUCLEOTIDE SEQUENCE [LARGE SCALE GENOMIC DNA]</scope>
    <source>
        <strain evidence="3 4">R04H25</strain>
    </source>
</reference>
<evidence type="ECO:0000256" key="1">
    <source>
        <dbReference type="SAM" id="Coils"/>
    </source>
</evidence>
<keyword evidence="2" id="KW-0472">Membrane</keyword>
<keyword evidence="2" id="KW-0812">Transmembrane</keyword>
<proteinExistence type="predicted"/>
<keyword evidence="4" id="KW-1185">Reference proteome</keyword>